<sequence length="647" mass="70967">MTRLQCHGSPLISIFSYLIRSVTRPKEIHFIYTTRVPPSSGDIDPQTILFLPRLMDLVAAIADPTNITLSVFLTGATAEGAATDDRGIIEHGKLPNRTFGRRVTEADLVRAIDGYRTPVFGTKHDRQGTVCYVCGPPRMTDEIVGFLTFAFYDYSHQLPSTSLSSRSRRDLAMAEQHIYCLSSIDQSLVRCYIRYCLCFPCTATNVDTAIASLHHAVERLITHLPILAGTIRPVPDPDSGSIPAQKGHLHAQVSLQDTSDFRATVRKLDQNEFRHTYSHLAQSRMPPAHLFNAALTPLPDAPDNDATSAPIFAAQLNVIDGGLLVGLYLHHSIADIHGLGQIIQLLSSSTTATRTLSDETLRTDAKIQSTLRARLSGTWGANKINRTEHNSGAATLRQEPSQLTGQERGVCHILAFHLVTLERTKEALNACFHDFHGDQLVHISAFDCLAAILWKAITRASWPRGPPENEPGRVVRLTIPVGTRSRLPSSTLPRDYFGNAVLHAESYARIAELRTPCDLVALAHTARLVRVAVQRITEGVIQAKIAAINSLEDVSEAAVSNRRFDANLVITSWADLPSTEEGAGLGLGLGAPAWGRKMGRANEGFGCIFLPLGREEGVWEVQVTLTEEVMERLVADGGLMRFVRWVA</sequence>
<dbReference type="InterPro" id="IPR039261">
    <property type="entry name" value="FNR_nucleotide-bd"/>
</dbReference>
<evidence type="ECO:0000256" key="1">
    <source>
        <dbReference type="ARBA" id="ARBA00022679"/>
    </source>
</evidence>
<gene>
    <name evidence="2" type="ORF">LTR32_001220</name>
</gene>
<dbReference type="EMBL" id="JAVRRR010000044">
    <property type="protein sequence ID" value="KAK5147331.1"/>
    <property type="molecule type" value="Genomic_DNA"/>
</dbReference>
<keyword evidence="1" id="KW-0808">Transferase</keyword>
<protein>
    <recommendedName>
        <fullName evidence="4">Transferase family-domain-containing protein</fullName>
    </recommendedName>
</protein>
<dbReference type="InterPro" id="IPR051283">
    <property type="entry name" value="Sec_Metabolite_Acyltrans"/>
</dbReference>
<organism evidence="2 3">
    <name type="scientific">Rachicladosporium monterosium</name>
    <dbReference type="NCBI Taxonomy" id="1507873"/>
    <lineage>
        <taxon>Eukaryota</taxon>
        <taxon>Fungi</taxon>
        <taxon>Dikarya</taxon>
        <taxon>Ascomycota</taxon>
        <taxon>Pezizomycotina</taxon>
        <taxon>Dothideomycetes</taxon>
        <taxon>Dothideomycetidae</taxon>
        <taxon>Cladosporiales</taxon>
        <taxon>Cladosporiaceae</taxon>
        <taxon>Rachicladosporium</taxon>
    </lineage>
</organism>
<accession>A0ABR0LEX2</accession>
<dbReference type="Pfam" id="PF02458">
    <property type="entry name" value="Transferase"/>
    <property type="match status" value="1"/>
</dbReference>
<dbReference type="InterPro" id="IPR023213">
    <property type="entry name" value="CAT-like_dom_sf"/>
</dbReference>
<dbReference type="PANTHER" id="PTHR31896:SF64">
    <property type="entry name" value="TRICHOTHECENE 3-O-ACETYLTRANSFERASE"/>
    <property type="match status" value="1"/>
</dbReference>
<evidence type="ECO:0000313" key="3">
    <source>
        <dbReference type="Proteomes" id="UP001308179"/>
    </source>
</evidence>
<keyword evidence="3" id="KW-1185">Reference proteome</keyword>
<evidence type="ECO:0000313" key="2">
    <source>
        <dbReference type="EMBL" id="KAK5147331.1"/>
    </source>
</evidence>
<reference evidence="2 3" key="1">
    <citation type="submission" date="2023-08" db="EMBL/GenBank/DDBJ databases">
        <title>Black Yeasts Isolated from many extreme environments.</title>
        <authorList>
            <person name="Coleine C."/>
            <person name="Stajich J.E."/>
            <person name="Selbmann L."/>
        </authorList>
    </citation>
    <scope>NUCLEOTIDE SEQUENCE [LARGE SCALE GENOMIC DNA]</scope>
    <source>
        <strain evidence="2 3">CCFEE 5386</strain>
    </source>
</reference>
<dbReference type="PANTHER" id="PTHR31896">
    <property type="entry name" value="FAMILY REGULATORY PROTEIN, PUTATIVE (AFU_ORTHOLOGUE AFUA_3G14730)-RELATED"/>
    <property type="match status" value="1"/>
</dbReference>
<evidence type="ECO:0008006" key="4">
    <source>
        <dbReference type="Google" id="ProtNLM"/>
    </source>
</evidence>
<proteinExistence type="predicted"/>
<comment type="caution">
    <text evidence="2">The sequence shown here is derived from an EMBL/GenBank/DDBJ whole genome shotgun (WGS) entry which is preliminary data.</text>
</comment>
<dbReference type="Gene3D" id="3.40.50.80">
    <property type="entry name" value="Nucleotide-binding domain of ferredoxin-NADP reductase (FNR) module"/>
    <property type="match status" value="1"/>
</dbReference>
<dbReference type="Proteomes" id="UP001308179">
    <property type="component" value="Unassembled WGS sequence"/>
</dbReference>
<dbReference type="Gene3D" id="3.30.559.10">
    <property type="entry name" value="Chloramphenicol acetyltransferase-like domain"/>
    <property type="match status" value="2"/>
</dbReference>
<name>A0ABR0LEX2_9PEZI</name>